<dbReference type="Proteomes" id="UP001200247">
    <property type="component" value="Unassembled WGS sequence"/>
</dbReference>
<feature type="domain" description="Glycosyltransferase 2-like" evidence="2">
    <location>
        <begin position="4"/>
        <end position="156"/>
    </location>
</feature>
<dbReference type="InterPro" id="IPR029044">
    <property type="entry name" value="Nucleotide-diphossugar_trans"/>
</dbReference>
<dbReference type="PANTHER" id="PTHR43685:SF3">
    <property type="entry name" value="SLR2126 PROTEIN"/>
    <property type="match status" value="1"/>
</dbReference>
<dbReference type="InterPro" id="IPR001173">
    <property type="entry name" value="Glyco_trans_2-like"/>
</dbReference>
<dbReference type="PANTHER" id="PTHR43685">
    <property type="entry name" value="GLYCOSYLTRANSFERASE"/>
    <property type="match status" value="1"/>
</dbReference>
<sequence length="277" mass="31557">MKISVIISTYNRPDALHAVLTGFCHQKPTDHDWEIIIADDGSTDETTKTINNFIKNSKISLQHAWHEDKGFRLAEIRNLAATRSTGDYLVFLDGDCIPLPDFVYQHGRLAENGWAIAGNRILMSQDFTLDYLTGSITASHLWNKFDWLKLRLKKSVNNSLGWLRIDSQAWRRKQAENWKTLRGCNIGIWKNDFESVNGFDASFSGWGYEDSDLAARLIRNGVGIKNGRFSVPVLHLWHKENDRTFSGENWKKLEATLSSTHIHAKSGIKNMSPGERP</sequence>
<gene>
    <name evidence="4" type="ORF">LH440_11645</name>
</gene>
<dbReference type="InterPro" id="IPR050834">
    <property type="entry name" value="Glycosyltransf_2"/>
</dbReference>
<dbReference type="Pfam" id="PF02709">
    <property type="entry name" value="Glyco_transf_7C"/>
    <property type="match status" value="1"/>
</dbReference>
<protein>
    <submittedName>
        <fullName evidence="4">Glycosyltransferase family 2 protein</fullName>
    </submittedName>
</protein>
<dbReference type="AlphaFoldDB" id="A0ABD4SUT1"/>
<feature type="domain" description="Galactosyltransferase C-terminal" evidence="3">
    <location>
        <begin position="177"/>
        <end position="226"/>
    </location>
</feature>
<accession>A0ABD4SUT1</accession>
<evidence type="ECO:0000256" key="1">
    <source>
        <dbReference type="ARBA" id="ARBA00022679"/>
    </source>
</evidence>
<dbReference type="InterPro" id="IPR027791">
    <property type="entry name" value="Galactosyl_T_C"/>
</dbReference>
<keyword evidence="1" id="KW-0808">Transferase</keyword>
<reference evidence="4 5" key="1">
    <citation type="submission" date="2021-10" db="EMBL/GenBank/DDBJ databases">
        <title>Whole-genome sequencing analysis of Laribacter hongkongensis: virulence gene profiles, carbohydrate-active enzyme prediction, and antimicrobial resistance characterization.</title>
        <authorList>
            <person name="Yuan P."/>
            <person name="Zhan Y."/>
            <person name="Chen D."/>
        </authorList>
    </citation>
    <scope>NUCLEOTIDE SEQUENCE [LARGE SCALE GENOMIC DNA]</scope>
    <source>
        <strain evidence="4 5">W67</strain>
    </source>
</reference>
<evidence type="ECO:0000259" key="3">
    <source>
        <dbReference type="Pfam" id="PF02709"/>
    </source>
</evidence>
<dbReference type="Pfam" id="PF00535">
    <property type="entry name" value="Glycos_transf_2"/>
    <property type="match status" value="1"/>
</dbReference>
<evidence type="ECO:0000313" key="5">
    <source>
        <dbReference type="Proteomes" id="UP001200247"/>
    </source>
</evidence>
<name>A0ABD4SUT1_9NEIS</name>
<dbReference type="EMBL" id="JAJAXM010000021">
    <property type="protein sequence ID" value="MCG9026539.1"/>
    <property type="molecule type" value="Genomic_DNA"/>
</dbReference>
<evidence type="ECO:0000313" key="4">
    <source>
        <dbReference type="EMBL" id="MCG9026539.1"/>
    </source>
</evidence>
<dbReference type="Gene3D" id="3.90.550.10">
    <property type="entry name" value="Spore Coat Polysaccharide Biosynthesis Protein SpsA, Chain A"/>
    <property type="match status" value="1"/>
</dbReference>
<comment type="caution">
    <text evidence="4">The sequence shown here is derived from an EMBL/GenBank/DDBJ whole genome shotgun (WGS) entry which is preliminary data.</text>
</comment>
<proteinExistence type="predicted"/>
<dbReference type="SUPFAM" id="SSF53448">
    <property type="entry name" value="Nucleotide-diphospho-sugar transferases"/>
    <property type="match status" value="1"/>
</dbReference>
<evidence type="ECO:0000259" key="2">
    <source>
        <dbReference type="Pfam" id="PF00535"/>
    </source>
</evidence>
<dbReference type="CDD" id="cd06420">
    <property type="entry name" value="GT2_Chondriotin_Pol_N"/>
    <property type="match status" value="1"/>
</dbReference>
<dbReference type="GO" id="GO:0016740">
    <property type="term" value="F:transferase activity"/>
    <property type="evidence" value="ECO:0007669"/>
    <property type="project" value="UniProtKB-KW"/>
</dbReference>
<dbReference type="RefSeq" id="WP_239894227.1">
    <property type="nucleotide sequence ID" value="NZ_JAJAXM010000021.1"/>
</dbReference>
<organism evidence="4 5">
    <name type="scientific">Laribacter hongkongensis</name>
    <dbReference type="NCBI Taxonomy" id="168471"/>
    <lineage>
        <taxon>Bacteria</taxon>
        <taxon>Pseudomonadati</taxon>
        <taxon>Pseudomonadota</taxon>
        <taxon>Betaproteobacteria</taxon>
        <taxon>Neisseriales</taxon>
        <taxon>Aquaspirillaceae</taxon>
        <taxon>Laribacter</taxon>
    </lineage>
</organism>